<evidence type="ECO:0000256" key="1">
    <source>
        <dbReference type="SAM" id="MobiDB-lite"/>
    </source>
</evidence>
<keyword evidence="3" id="KW-1185">Reference proteome</keyword>
<name>A0A852XDP8_9MICO</name>
<organism evidence="2 3">
    <name type="scientific">Janibacter alkaliphilus</name>
    <dbReference type="NCBI Taxonomy" id="1069963"/>
    <lineage>
        <taxon>Bacteria</taxon>
        <taxon>Bacillati</taxon>
        <taxon>Actinomycetota</taxon>
        <taxon>Actinomycetes</taxon>
        <taxon>Micrococcales</taxon>
        <taxon>Intrasporangiaceae</taxon>
        <taxon>Janibacter</taxon>
    </lineage>
</organism>
<feature type="compositionally biased region" description="Low complexity" evidence="1">
    <location>
        <begin position="111"/>
        <end position="121"/>
    </location>
</feature>
<dbReference type="Proteomes" id="UP000592181">
    <property type="component" value="Unassembled WGS sequence"/>
</dbReference>
<reference evidence="2 3" key="1">
    <citation type="submission" date="2020-07" db="EMBL/GenBank/DDBJ databases">
        <title>Sequencing the genomes of 1000 actinobacteria strains.</title>
        <authorList>
            <person name="Klenk H.-P."/>
        </authorList>
    </citation>
    <scope>NUCLEOTIDE SEQUENCE [LARGE SCALE GENOMIC DNA]</scope>
    <source>
        <strain evidence="2 3">DSM 24723</strain>
    </source>
</reference>
<dbReference type="EMBL" id="JACBZX010000001">
    <property type="protein sequence ID" value="NYG36605.1"/>
    <property type="molecule type" value="Genomic_DNA"/>
</dbReference>
<dbReference type="Pfam" id="PF19674">
    <property type="entry name" value="DUF6177"/>
    <property type="match status" value="1"/>
</dbReference>
<proteinExistence type="predicted"/>
<evidence type="ECO:0000313" key="2">
    <source>
        <dbReference type="EMBL" id="NYG36605.1"/>
    </source>
</evidence>
<accession>A0A852XDP8</accession>
<protein>
    <submittedName>
        <fullName evidence="2">Uncharacterized protein</fullName>
    </submittedName>
</protein>
<sequence length="455" mass="47878">MSYDLVVTTARDIDPTSLAIAVDEAAGPGAGLRIGGDDGHGLVVVADAHDRPVLWVGPPRPVHDPVGAARRLGMRTTSAAETRWTEISTLTTAGLQLARLVAARVAEQAAGQVHDLGNPPDETGEGGPPPDHGLPFDAVGSEEAVLVQRRPVLWLSPWLLHAVRRIGGDQPRLVLLTPPSTRLTPVLERFVASGAVRWVVDDGAAARDAVTGQPVTWDGERFAVGAGEAVPAPDGETTQLVVDVETLHPYPSPAIGQLADRVVEILGLPPLAGAGRLEPADTPWERDLITEMGRHLSPEGVDLAISGDGCDGSLKIQPQPGGVTERVHLTATVPTELTTDAAQKGLGRRLLAAGTQLGFVVRRTGAADQLVDEAAMRTSRLGVLVARRDRFPGVPTAELDSRSGGRLVEAEQGWVLPFETVDAAGLGEQARAWGASVDLVVTHDTQVDRPEEVAR</sequence>
<dbReference type="InterPro" id="IPR046175">
    <property type="entry name" value="DUF6177"/>
</dbReference>
<feature type="region of interest" description="Disordered" evidence="1">
    <location>
        <begin position="111"/>
        <end position="135"/>
    </location>
</feature>
<comment type="caution">
    <text evidence="2">The sequence shown here is derived from an EMBL/GenBank/DDBJ whole genome shotgun (WGS) entry which is preliminary data.</text>
</comment>
<evidence type="ECO:0000313" key="3">
    <source>
        <dbReference type="Proteomes" id="UP000592181"/>
    </source>
</evidence>
<dbReference type="RefSeq" id="WP_179462080.1">
    <property type="nucleotide sequence ID" value="NZ_JACBZX010000001.1"/>
</dbReference>
<dbReference type="AlphaFoldDB" id="A0A852XDP8"/>
<gene>
    <name evidence="2" type="ORF">BJY28_001074</name>
</gene>